<organism evidence="12 13">
    <name type="scientific">Strongylocentrotus purpuratus</name>
    <name type="common">Purple sea urchin</name>
    <dbReference type="NCBI Taxonomy" id="7668"/>
    <lineage>
        <taxon>Eukaryota</taxon>
        <taxon>Metazoa</taxon>
        <taxon>Echinodermata</taxon>
        <taxon>Eleutherozoa</taxon>
        <taxon>Echinozoa</taxon>
        <taxon>Echinoidea</taxon>
        <taxon>Euechinoidea</taxon>
        <taxon>Echinacea</taxon>
        <taxon>Camarodonta</taxon>
        <taxon>Echinidea</taxon>
        <taxon>Strongylocentrotidae</taxon>
        <taxon>Strongylocentrotus</taxon>
    </lineage>
</organism>
<dbReference type="InterPro" id="IPR000276">
    <property type="entry name" value="GPCR_Rhodpsn"/>
</dbReference>
<sequence length="317" mass="35689">MLFKSILIAGFLCIFIIGVCANALVILLSLKPGGNTNVNVNVNTINTYIVNMAGADLLYIFGCLFYTLTNYNQDGWLFGDIGCRLILSIDVLTMHVSVYILTVMSIERYVAVVHPMLSLKYRSVCFARLIVVVIWVSALVLASPMVVGMALTRVHAGKGSMKNTCAWTLNGEDSLSTYMISVFLITFAIPSIIMVVAYLLLMAHFCQVKSERSGSQQVRRSKRRVAQIVFLVVLVFWICYTPFWVYQLTVLHVENFDPKQIVGLIALVISYLNSCVNPFLYTLLPKRYNVWQKMRKQSSFSAPKYRLTGRPEVCDSL</sequence>
<dbReference type="FunFam" id="1.20.1070.10:FF:001004">
    <property type="entry name" value="Uncharacterized protein"/>
    <property type="match status" value="1"/>
</dbReference>
<dbReference type="AlphaFoldDB" id="A0A7M7GHW1"/>
<evidence type="ECO:0000256" key="4">
    <source>
        <dbReference type="ARBA" id="ARBA00022989"/>
    </source>
</evidence>
<dbReference type="GO" id="GO:0001604">
    <property type="term" value="F:urotensin II receptor activity"/>
    <property type="evidence" value="ECO:0000318"/>
    <property type="project" value="GO_Central"/>
</dbReference>
<dbReference type="FunCoup" id="A0A7M7GHW1">
    <property type="interactions" value="413"/>
</dbReference>
<keyword evidence="8 9" id="KW-0807">Transducer</keyword>
<dbReference type="PANTHER" id="PTHR24230:SF161">
    <property type="entry name" value="G-PROTEIN COUPLED RECEPTORS FAMILY 1 PROFILE DOMAIN-CONTAINING PROTEIN"/>
    <property type="match status" value="1"/>
</dbReference>
<dbReference type="Gene3D" id="1.20.1070.10">
    <property type="entry name" value="Rhodopsin 7-helix transmembrane proteins"/>
    <property type="match status" value="1"/>
</dbReference>
<feature type="transmembrane region" description="Helical" evidence="10">
    <location>
        <begin position="178"/>
        <end position="205"/>
    </location>
</feature>
<evidence type="ECO:0000256" key="2">
    <source>
        <dbReference type="ARBA" id="ARBA00022475"/>
    </source>
</evidence>
<reference evidence="12" key="2">
    <citation type="submission" date="2021-01" db="UniProtKB">
        <authorList>
            <consortium name="EnsemblMetazoa"/>
        </authorList>
    </citation>
    <scope>IDENTIFICATION</scope>
</reference>
<comment type="subcellular location">
    <subcellularLocation>
        <location evidence="1">Cell membrane</location>
        <topology evidence="1">Multi-pass membrane protein</topology>
    </subcellularLocation>
</comment>
<evidence type="ECO:0000256" key="9">
    <source>
        <dbReference type="RuleBase" id="RU000688"/>
    </source>
</evidence>
<feature type="transmembrane region" description="Helical" evidence="10">
    <location>
        <begin position="48"/>
        <end position="69"/>
    </location>
</feature>
<dbReference type="PRINTS" id="PR00237">
    <property type="entry name" value="GPCRRHODOPSN"/>
</dbReference>
<feature type="domain" description="G-protein coupled receptors family 1 profile" evidence="11">
    <location>
        <begin position="21"/>
        <end position="281"/>
    </location>
</feature>
<proteinExistence type="inferred from homology"/>
<evidence type="ECO:0000256" key="6">
    <source>
        <dbReference type="ARBA" id="ARBA00023136"/>
    </source>
</evidence>
<feature type="transmembrane region" description="Helical" evidence="10">
    <location>
        <begin position="125"/>
        <end position="151"/>
    </location>
</feature>
<keyword evidence="5 9" id="KW-0297">G-protein coupled receptor</keyword>
<keyword evidence="6 10" id="KW-0472">Membrane</keyword>
<feature type="transmembrane region" description="Helical" evidence="10">
    <location>
        <begin position="6"/>
        <end position="28"/>
    </location>
</feature>
<evidence type="ECO:0000256" key="8">
    <source>
        <dbReference type="ARBA" id="ARBA00023224"/>
    </source>
</evidence>
<dbReference type="RefSeq" id="XP_003730470.1">
    <property type="nucleotide sequence ID" value="XM_003730422.3"/>
</dbReference>
<dbReference type="Proteomes" id="UP000007110">
    <property type="component" value="Unassembled WGS sequence"/>
</dbReference>
<dbReference type="InParanoid" id="A0A7M7GHW1"/>
<reference evidence="13" key="1">
    <citation type="submission" date="2015-02" db="EMBL/GenBank/DDBJ databases">
        <title>Genome sequencing for Strongylocentrotus purpuratus.</title>
        <authorList>
            <person name="Murali S."/>
            <person name="Liu Y."/>
            <person name="Vee V."/>
            <person name="English A."/>
            <person name="Wang M."/>
            <person name="Skinner E."/>
            <person name="Han Y."/>
            <person name="Muzny D.M."/>
            <person name="Worley K.C."/>
            <person name="Gibbs R.A."/>
        </authorList>
    </citation>
    <scope>NUCLEOTIDE SEQUENCE</scope>
</reference>
<evidence type="ECO:0000313" key="13">
    <source>
        <dbReference type="Proteomes" id="UP000007110"/>
    </source>
</evidence>
<keyword evidence="3 9" id="KW-0812">Transmembrane</keyword>
<dbReference type="PANTHER" id="PTHR24230">
    <property type="entry name" value="G-PROTEIN COUPLED RECEPTOR"/>
    <property type="match status" value="1"/>
</dbReference>
<dbReference type="PROSITE" id="PS00237">
    <property type="entry name" value="G_PROTEIN_RECEP_F1_1"/>
    <property type="match status" value="1"/>
</dbReference>
<dbReference type="OrthoDB" id="6076970at2759"/>
<feature type="transmembrane region" description="Helical" evidence="10">
    <location>
        <begin position="261"/>
        <end position="284"/>
    </location>
</feature>
<dbReference type="OMA" id="HRSFYRY"/>
<keyword evidence="13" id="KW-1185">Reference proteome</keyword>
<keyword evidence="4 10" id="KW-1133">Transmembrane helix</keyword>
<dbReference type="GeneID" id="577016"/>
<dbReference type="GO" id="GO:0007218">
    <property type="term" value="P:neuropeptide signaling pathway"/>
    <property type="evidence" value="ECO:0000318"/>
    <property type="project" value="GO_Central"/>
</dbReference>
<name>A0A7M7GHW1_STRPU</name>
<evidence type="ECO:0000256" key="7">
    <source>
        <dbReference type="ARBA" id="ARBA00023170"/>
    </source>
</evidence>
<dbReference type="GO" id="GO:0005886">
    <property type="term" value="C:plasma membrane"/>
    <property type="evidence" value="ECO:0000318"/>
    <property type="project" value="GO_Central"/>
</dbReference>
<comment type="similarity">
    <text evidence="9">Belongs to the G-protein coupled receptor 1 family.</text>
</comment>
<feature type="transmembrane region" description="Helical" evidence="10">
    <location>
        <begin position="81"/>
        <end position="104"/>
    </location>
</feature>
<evidence type="ECO:0000256" key="5">
    <source>
        <dbReference type="ARBA" id="ARBA00023040"/>
    </source>
</evidence>
<dbReference type="PROSITE" id="PS50262">
    <property type="entry name" value="G_PROTEIN_RECEP_F1_2"/>
    <property type="match status" value="1"/>
</dbReference>
<evidence type="ECO:0000259" key="11">
    <source>
        <dbReference type="PROSITE" id="PS50262"/>
    </source>
</evidence>
<dbReference type="Pfam" id="PF00001">
    <property type="entry name" value="7tm_1"/>
    <property type="match status" value="1"/>
</dbReference>
<protein>
    <recommendedName>
        <fullName evidence="11">G-protein coupled receptors family 1 profile domain-containing protein</fullName>
    </recommendedName>
</protein>
<feature type="transmembrane region" description="Helical" evidence="10">
    <location>
        <begin position="225"/>
        <end position="246"/>
    </location>
</feature>
<dbReference type="EnsemblMetazoa" id="XM_003730422">
    <property type="protein sequence ID" value="XP_003730470"/>
    <property type="gene ID" value="LOC577016"/>
</dbReference>
<dbReference type="KEGG" id="spu:577016"/>
<keyword evidence="7 9" id="KW-0675">Receptor</keyword>
<dbReference type="InterPro" id="IPR017452">
    <property type="entry name" value="GPCR_Rhodpsn_7TM"/>
</dbReference>
<evidence type="ECO:0000313" key="12">
    <source>
        <dbReference type="EnsemblMetazoa" id="XP_003730470"/>
    </source>
</evidence>
<evidence type="ECO:0000256" key="1">
    <source>
        <dbReference type="ARBA" id="ARBA00004651"/>
    </source>
</evidence>
<evidence type="ECO:0000256" key="10">
    <source>
        <dbReference type="SAM" id="Phobius"/>
    </source>
</evidence>
<dbReference type="SUPFAM" id="SSF81321">
    <property type="entry name" value="Family A G protein-coupled receptor-like"/>
    <property type="match status" value="1"/>
</dbReference>
<accession>A0A7M7GHW1</accession>
<evidence type="ECO:0000256" key="3">
    <source>
        <dbReference type="ARBA" id="ARBA00022692"/>
    </source>
</evidence>
<keyword evidence="2" id="KW-1003">Cell membrane</keyword>